<evidence type="ECO:0000313" key="2">
    <source>
        <dbReference type="EMBL" id="VGO18654.1"/>
    </source>
</evidence>
<organism evidence="2 3">
    <name type="scientific">Pontiella sulfatireligans</name>
    <dbReference type="NCBI Taxonomy" id="2750658"/>
    <lineage>
        <taxon>Bacteria</taxon>
        <taxon>Pseudomonadati</taxon>
        <taxon>Kiritimatiellota</taxon>
        <taxon>Kiritimatiellia</taxon>
        <taxon>Kiritimatiellales</taxon>
        <taxon>Pontiellaceae</taxon>
        <taxon>Pontiella</taxon>
    </lineage>
</organism>
<keyword evidence="1" id="KW-0732">Signal</keyword>
<evidence type="ECO:0000313" key="3">
    <source>
        <dbReference type="Proteomes" id="UP000346198"/>
    </source>
</evidence>
<proteinExistence type="predicted"/>
<gene>
    <name evidence="2" type="ORF">SCARR_00707</name>
</gene>
<accession>A0A6C2UH20</accession>
<keyword evidence="3" id="KW-1185">Reference proteome</keyword>
<protein>
    <submittedName>
        <fullName evidence="2">Uncharacterized protein</fullName>
    </submittedName>
</protein>
<name>A0A6C2UH20_9BACT</name>
<evidence type="ECO:0000256" key="1">
    <source>
        <dbReference type="SAM" id="SignalP"/>
    </source>
</evidence>
<dbReference type="EMBL" id="CAAHFH010000001">
    <property type="protein sequence ID" value="VGO18654.1"/>
    <property type="molecule type" value="Genomic_DNA"/>
</dbReference>
<dbReference type="Proteomes" id="UP000346198">
    <property type="component" value="Unassembled WGS sequence"/>
</dbReference>
<feature type="chain" id="PRO_5025556118" evidence="1">
    <location>
        <begin position="21"/>
        <end position="545"/>
    </location>
</feature>
<sequence length="545" mass="57757">MKKTAVIQIAILAFAVSASAAVLEDWQMNDIDGRKVTKLNNDAGTATFATANAGVTVTNGHLRASYFVSNYGLLSNAELTTPDLTSGSYTVETKFISGSTVNSNGLGGSFTVGLSDINGDDRTDLWSIGLINKAEGLRLQVKVGTTRTDVHYFNSHTLTNDLVVRAVVDLDNDLLDVYYTIGTNSEQSSLDLSVNDGAVDVVRLNVGNQKYVAGDHIEIDYLTFSDSASTNTGPANTVVLGGPNTRLAGWWEMSPLPKDTGVPSADFVAMDTNGLIFTVSAESVNGNIYALNTGMGVTGGTTNWIDSVPDAESLKLTLAIEGGSVSNLSASFGFGNWNNPQSLSVSDGTTTTNLMGPFALDVDVAEYGAGNVLENLTALSETNISTWSIHFTGNAGTTNGIYLRSLILSYDYAGGTALPYSQWALDHDLVGAGAGYAVDPDKDGYNNLYEYALGGNPTNAAEMGISPTIEGLDYVYIKRKTATTDGLNYNLELTPNLAIGTWTNDTSKYAVTGTGEVDSDFDAVTNRISTAADDQQYIQLRIIKN</sequence>
<reference evidence="2 3" key="1">
    <citation type="submission" date="2019-04" db="EMBL/GenBank/DDBJ databases">
        <authorList>
            <person name="Van Vliet M D."/>
        </authorList>
    </citation>
    <scope>NUCLEOTIDE SEQUENCE [LARGE SCALE GENOMIC DNA]</scope>
    <source>
        <strain evidence="2 3">F21</strain>
    </source>
</reference>
<dbReference type="RefSeq" id="WP_136060117.1">
    <property type="nucleotide sequence ID" value="NZ_CAAHFH010000001.1"/>
</dbReference>
<feature type="signal peptide" evidence="1">
    <location>
        <begin position="1"/>
        <end position="20"/>
    </location>
</feature>
<dbReference type="AlphaFoldDB" id="A0A6C2UH20"/>